<keyword evidence="1" id="KW-0472">Membrane</keyword>
<evidence type="ECO:0000313" key="3">
    <source>
        <dbReference type="EMBL" id="PKU82905.1"/>
    </source>
</evidence>
<gene>
    <name evidence="3" type="ORF">MA16_Dca006203</name>
</gene>
<evidence type="ECO:0000256" key="1">
    <source>
        <dbReference type="SAM" id="Phobius"/>
    </source>
</evidence>
<dbReference type="Pfam" id="PF24758">
    <property type="entry name" value="LRR_At5g56370"/>
    <property type="match status" value="1"/>
</dbReference>
<dbReference type="PANTHER" id="PTHR31639">
    <property type="entry name" value="F-BOX PROTEIN-LIKE"/>
    <property type="match status" value="1"/>
</dbReference>
<dbReference type="InterPro" id="IPR032675">
    <property type="entry name" value="LRR_dom_sf"/>
</dbReference>
<evidence type="ECO:0000259" key="2">
    <source>
        <dbReference type="PROSITE" id="PS50181"/>
    </source>
</evidence>
<dbReference type="Proteomes" id="UP000233837">
    <property type="component" value="Unassembled WGS sequence"/>
</dbReference>
<feature type="transmembrane region" description="Helical" evidence="1">
    <location>
        <begin position="24"/>
        <end position="48"/>
    </location>
</feature>
<dbReference type="InterPro" id="IPR055411">
    <property type="entry name" value="LRR_FXL15/At3g58940/PEG3-like"/>
</dbReference>
<accession>A0A2I0X4R9</accession>
<feature type="domain" description="F-box" evidence="2">
    <location>
        <begin position="66"/>
        <end position="100"/>
    </location>
</feature>
<reference evidence="3 4" key="2">
    <citation type="journal article" date="2017" name="Nature">
        <title>The Apostasia genome and the evolution of orchids.</title>
        <authorList>
            <person name="Zhang G.Q."/>
            <person name="Liu K.W."/>
            <person name="Li Z."/>
            <person name="Lohaus R."/>
            <person name="Hsiao Y.Y."/>
            <person name="Niu S.C."/>
            <person name="Wang J.Y."/>
            <person name="Lin Y.C."/>
            <person name="Xu Q."/>
            <person name="Chen L.J."/>
            <person name="Yoshida K."/>
            <person name="Fujiwara S."/>
            <person name="Wang Z.W."/>
            <person name="Zhang Y.Q."/>
            <person name="Mitsuda N."/>
            <person name="Wang M."/>
            <person name="Liu G.H."/>
            <person name="Pecoraro L."/>
            <person name="Huang H.X."/>
            <person name="Xiao X.J."/>
            <person name="Lin M."/>
            <person name="Wu X.Y."/>
            <person name="Wu W.L."/>
            <person name="Chen Y.Y."/>
            <person name="Chang S.B."/>
            <person name="Sakamoto S."/>
            <person name="Ohme-Takagi M."/>
            <person name="Yagi M."/>
            <person name="Zeng S.J."/>
            <person name="Shen C.Y."/>
            <person name="Yeh C.M."/>
            <person name="Luo Y.B."/>
            <person name="Tsai W.C."/>
            <person name="Van de Peer Y."/>
            <person name="Liu Z.J."/>
        </authorList>
    </citation>
    <scope>NUCLEOTIDE SEQUENCE [LARGE SCALE GENOMIC DNA]</scope>
    <source>
        <tissue evidence="3">The whole plant</tissue>
    </source>
</reference>
<dbReference type="AlphaFoldDB" id="A0A2I0X4R9"/>
<dbReference type="PANTHER" id="PTHR31639:SF237">
    <property type="entry name" value="F-BOX DOMAIN-CONTAINING PROTEIN"/>
    <property type="match status" value="1"/>
</dbReference>
<dbReference type="InterPro" id="IPR036047">
    <property type="entry name" value="F-box-like_dom_sf"/>
</dbReference>
<reference evidence="3 4" key="1">
    <citation type="journal article" date="2016" name="Sci. Rep.">
        <title>The Dendrobium catenatum Lindl. genome sequence provides insights into polysaccharide synthase, floral development and adaptive evolution.</title>
        <authorList>
            <person name="Zhang G.Q."/>
            <person name="Xu Q."/>
            <person name="Bian C."/>
            <person name="Tsai W.C."/>
            <person name="Yeh C.M."/>
            <person name="Liu K.W."/>
            <person name="Yoshida K."/>
            <person name="Zhang L.S."/>
            <person name="Chang S.B."/>
            <person name="Chen F."/>
            <person name="Shi Y."/>
            <person name="Su Y.Y."/>
            <person name="Zhang Y.Q."/>
            <person name="Chen L.J."/>
            <person name="Yin Y."/>
            <person name="Lin M."/>
            <person name="Huang H."/>
            <person name="Deng H."/>
            <person name="Wang Z.W."/>
            <person name="Zhu S.L."/>
            <person name="Zhao X."/>
            <person name="Deng C."/>
            <person name="Niu S.C."/>
            <person name="Huang J."/>
            <person name="Wang M."/>
            <person name="Liu G.H."/>
            <person name="Yang H.J."/>
            <person name="Xiao X.J."/>
            <person name="Hsiao Y.Y."/>
            <person name="Wu W.L."/>
            <person name="Chen Y.Y."/>
            <person name="Mitsuda N."/>
            <person name="Ohme-Takagi M."/>
            <person name="Luo Y.B."/>
            <person name="Van de Peer Y."/>
            <person name="Liu Z.J."/>
        </authorList>
    </citation>
    <scope>NUCLEOTIDE SEQUENCE [LARGE SCALE GENOMIC DNA]</scope>
    <source>
        <tissue evidence="3">The whole plant</tissue>
    </source>
</reference>
<dbReference type="SMART" id="SM00579">
    <property type="entry name" value="FBD"/>
    <property type="match status" value="1"/>
</dbReference>
<dbReference type="Gene3D" id="3.80.10.10">
    <property type="entry name" value="Ribonuclease Inhibitor"/>
    <property type="match status" value="1"/>
</dbReference>
<keyword evidence="1" id="KW-0812">Transmembrane</keyword>
<proteinExistence type="predicted"/>
<dbReference type="InterPro" id="IPR006566">
    <property type="entry name" value="FBD"/>
</dbReference>
<name>A0A2I0X4R9_9ASPA</name>
<protein>
    <submittedName>
        <fullName evidence="3">F-box/FBD/LRR-repeat protein</fullName>
    </submittedName>
</protein>
<dbReference type="PROSITE" id="PS50181">
    <property type="entry name" value="FBOX"/>
    <property type="match status" value="1"/>
</dbReference>
<sequence length="482" mass="54878">MAAGCWLLAGCSISVAFPSSLAWLFVSCCCSLAFLIPLSLAVRVLLLFPGFPDSLVVRQRCKFEMEDRISTLPSNIIELILMYLPIAEAVRTSILSSRWRYQWCTIPHLIFDKQSVSLPVKYKLENVVDQVLLLHSGPIHKFAFDAYSGIKDVAPVDRWLVFLSRNYLKELALKFCASSLYKLPTALYSCQAIVSLDLHDCEFKLPRSFNGFSCLTILLLENISISESDFASLISKCPLLRKLVFIDFYCCCRLKLNAPRLQELVVEGVFADIYLENTPNLASLSLGLEDDDEELENEDEEFENGDTENEEECDFNKCLTNILKIEKLELQQNFLDFMTRGQAFVRFPIYNCLKKVFLSCFNFEDLKHVMVLQSLLQNTPVLNELEIEADSDESIATIPTSSFFDKKESGSFCLEQIRTVRLAELVGVRAEVEFIEFILSGASRLESLFIKLDGEAPDEIKVYKEIMRFRRASSRAEIVILD</sequence>
<organism evidence="3 4">
    <name type="scientific">Dendrobium catenatum</name>
    <dbReference type="NCBI Taxonomy" id="906689"/>
    <lineage>
        <taxon>Eukaryota</taxon>
        <taxon>Viridiplantae</taxon>
        <taxon>Streptophyta</taxon>
        <taxon>Embryophyta</taxon>
        <taxon>Tracheophyta</taxon>
        <taxon>Spermatophyta</taxon>
        <taxon>Magnoliopsida</taxon>
        <taxon>Liliopsida</taxon>
        <taxon>Asparagales</taxon>
        <taxon>Orchidaceae</taxon>
        <taxon>Epidendroideae</taxon>
        <taxon>Malaxideae</taxon>
        <taxon>Dendrobiinae</taxon>
        <taxon>Dendrobium</taxon>
    </lineage>
</organism>
<dbReference type="Pfam" id="PF00646">
    <property type="entry name" value="F-box"/>
    <property type="match status" value="1"/>
</dbReference>
<dbReference type="SUPFAM" id="SSF52047">
    <property type="entry name" value="RNI-like"/>
    <property type="match status" value="1"/>
</dbReference>
<keyword evidence="1" id="KW-1133">Transmembrane helix</keyword>
<dbReference type="EMBL" id="KZ502155">
    <property type="protein sequence ID" value="PKU82905.1"/>
    <property type="molecule type" value="Genomic_DNA"/>
</dbReference>
<dbReference type="SUPFAM" id="SSF81383">
    <property type="entry name" value="F-box domain"/>
    <property type="match status" value="1"/>
</dbReference>
<keyword evidence="4" id="KW-1185">Reference proteome</keyword>
<dbReference type="InterPro" id="IPR001810">
    <property type="entry name" value="F-box_dom"/>
</dbReference>
<evidence type="ECO:0000313" key="4">
    <source>
        <dbReference type="Proteomes" id="UP000233837"/>
    </source>
</evidence>